<keyword evidence="3" id="KW-1185">Reference proteome</keyword>
<keyword evidence="2" id="KW-0732">Signal</keyword>
<feature type="region of interest" description="Disordered" evidence="1">
    <location>
        <begin position="92"/>
        <end position="124"/>
    </location>
</feature>
<sequence>MTPTIFLVILCLGVASAAIVPDAQLDVEFQEQKDKEVLIKAVWGKFMKTNKLHNSENDQEMEGSNIEMSASGQLTDEELMKIMTTVLHPMFKEEQNKPQPVGHVPEFEDYAESGDGFFVPNQPR</sequence>
<feature type="chain" id="PRO_5027724039" evidence="2">
    <location>
        <begin position="18"/>
        <end position="124"/>
    </location>
</feature>
<evidence type="ECO:0000256" key="2">
    <source>
        <dbReference type="SAM" id="SignalP"/>
    </source>
</evidence>
<dbReference type="Proteomes" id="UP000515126">
    <property type="component" value="Chromosome 13"/>
</dbReference>
<name>A0A6P5QXY0_MUSCR</name>
<dbReference type="KEGG" id="mcal:110307618"/>
<dbReference type="GeneID" id="110307618"/>
<evidence type="ECO:0000256" key="1">
    <source>
        <dbReference type="SAM" id="MobiDB-lite"/>
    </source>
</evidence>
<dbReference type="AlphaFoldDB" id="A0A6P5QXY0"/>
<evidence type="ECO:0000313" key="3">
    <source>
        <dbReference type="Proteomes" id="UP000515126"/>
    </source>
</evidence>
<proteinExistence type="predicted"/>
<protein>
    <submittedName>
        <fullName evidence="4">Trophoblast-specific protein alpha</fullName>
    </submittedName>
</protein>
<evidence type="ECO:0000313" key="4">
    <source>
        <dbReference type="RefSeq" id="XP_021035513.1"/>
    </source>
</evidence>
<organism evidence="3 4">
    <name type="scientific">Mus caroli</name>
    <name type="common">Ryukyu mouse</name>
    <name type="synonym">Ricefield mouse</name>
    <dbReference type="NCBI Taxonomy" id="10089"/>
    <lineage>
        <taxon>Eukaryota</taxon>
        <taxon>Metazoa</taxon>
        <taxon>Chordata</taxon>
        <taxon>Craniata</taxon>
        <taxon>Vertebrata</taxon>
        <taxon>Euteleostomi</taxon>
        <taxon>Mammalia</taxon>
        <taxon>Eutheria</taxon>
        <taxon>Euarchontoglires</taxon>
        <taxon>Glires</taxon>
        <taxon>Rodentia</taxon>
        <taxon>Myomorpha</taxon>
        <taxon>Muroidea</taxon>
        <taxon>Muridae</taxon>
        <taxon>Murinae</taxon>
        <taxon>Mus</taxon>
        <taxon>Mus</taxon>
    </lineage>
</organism>
<gene>
    <name evidence="4" type="primary">LOC110307618</name>
</gene>
<feature type="signal peptide" evidence="2">
    <location>
        <begin position="1"/>
        <end position="17"/>
    </location>
</feature>
<reference evidence="4" key="1">
    <citation type="submission" date="2025-08" db="UniProtKB">
        <authorList>
            <consortium name="RefSeq"/>
        </authorList>
    </citation>
    <scope>IDENTIFICATION</scope>
</reference>
<accession>A0A6P5QXY0</accession>
<dbReference type="RefSeq" id="XP_021035513.1">
    <property type="nucleotide sequence ID" value="XM_021179854.1"/>
</dbReference>